<feature type="compositionally biased region" description="Basic and acidic residues" evidence="3">
    <location>
        <begin position="178"/>
        <end position="187"/>
    </location>
</feature>
<feature type="region of interest" description="Disordered" evidence="3">
    <location>
        <begin position="158"/>
        <end position="199"/>
    </location>
</feature>
<evidence type="ECO:0000256" key="2">
    <source>
        <dbReference type="PROSITE-ProRule" id="PRU00169"/>
    </source>
</evidence>
<keyword evidence="6" id="KW-1185">Reference proteome</keyword>
<dbReference type="AlphaFoldDB" id="A0A1G8UCA5"/>
<dbReference type="Proteomes" id="UP000199155">
    <property type="component" value="Unassembled WGS sequence"/>
</dbReference>
<feature type="domain" description="Response regulatory" evidence="4">
    <location>
        <begin position="7"/>
        <end position="124"/>
    </location>
</feature>
<evidence type="ECO:0000313" key="5">
    <source>
        <dbReference type="EMBL" id="SDJ50795.1"/>
    </source>
</evidence>
<organism evidence="5 6">
    <name type="scientific">Streptomyces indicus</name>
    <dbReference type="NCBI Taxonomy" id="417292"/>
    <lineage>
        <taxon>Bacteria</taxon>
        <taxon>Bacillati</taxon>
        <taxon>Actinomycetota</taxon>
        <taxon>Actinomycetes</taxon>
        <taxon>Kitasatosporales</taxon>
        <taxon>Streptomycetaceae</taxon>
        <taxon>Streptomyces</taxon>
    </lineage>
</organism>
<dbReference type="RefSeq" id="WP_093607152.1">
    <property type="nucleotide sequence ID" value="NZ_FNFF01000001.1"/>
</dbReference>
<evidence type="ECO:0000259" key="4">
    <source>
        <dbReference type="PROSITE" id="PS50110"/>
    </source>
</evidence>
<proteinExistence type="predicted"/>
<sequence length="199" mass="22096">MASGEERVLLVDDHEDNLFALESALAPLGQPLERATSGNDALKAVLRGGIGLVLLDVVMPQVSGLDVVRYMQRVEQTQHIPVILLTGFGRDSELARVAYRLGVADLVMKPVDPWSLRTKVRYLLAQRRRMQALDIQVQLQDVELRALRAQLEAARAPHAAVPLQHPDVRVPLQPGPRSEPDCEEHPPQPESQYADEKEA</sequence>
<dbReference type="STRING" id="417292.SAMN05421806_101736"/>
<dbReference type="GO" id="GO:0000160">
    <property type="term" value="P:phosphorelay signal transduction system"/>
    <property type="evidence" value="ECO:0007669"/>
    <property type="project" value="InterPro"/>
</dbReference>
<dbReference type="EMBL" id="FNFF01000001">
    <property type="protein sequence ID" value="SDJ50795.1"/>
    <property type="molecule type" value="Genomic_DNA"/>
</dbReference>
<evidence type="ECO:0000256" key="1">
    <source>
        <dbReference type="ARBA" id="ARBA00022553"/>
    </source>
</evidence>
<dbReference type="Pfam" id="PF00072">
    <property type="entry name" value="Response_reg"/>
    <property type="match status" value="1"/>
</dbReference>
<dbReference type="PANTHER" id="PTHR44591">
    <property type="entry name" value="STRESS RESPONSE REGULATOR PROTEIN 1"/>
    <property type="match status" value="1"/>
</dbReference>
<protein>
    <submittedName>
        <fullName evidence="5">Response regulator receiver domain-containing protein</fullName>
    </submittedName>
</protein>
<dbReference type="Gene3D" id="3.40.50.2300">
    <property type="match status" value="1"/>
</dbReference>
<dbReference type="InterPro" id="IPR001789">
    <property type="entry name" value="Sig_transdc_resp-reg_receiver"/>
</dbReference>
<dbReference type="SMART" id="SM00448">
    <property type="entry name" value="REC"/>
    <property type="match status" value="1"/>
</dbReference>
<name>A0A1G8UCA5_9ACTN</name>
<keyword evidence="1 2" id="KW-0597">Phosphoprotein</keyword>
<dbReference type="InterPro" id="IPR011006">
    <property type="entry name" value="CheY-like_superfamily"/>
</dbReference>
<gene>
    <name evidence="5" type="ORF">SAMN05421806_101736</name>
</gene>
<dbReference type="CDD" id="cd00156">
    <property type="entry name" value="REC"/>
    <property type="match status" value="1"/>
</dbReference>
<reference evidence="5 6" key="1">
    <citation type="submission" date="2016-10" db="EMBL/GenBank/DDBJ databases">
        <authorList>
            <person name="de Groot N.N."/>
        </authorList>
    </citation>
    <scope>NUCLEOTIDE SEQUENCE [LARGE SCALE GENOMIC DNA]</scope>
    <source>
        <strain evidence="5 6">CGMCC 4.5727</strain>
    </source>
</reference>
<feature type="modified residue" description="4-aspartylphosphate" evidence="2">
    <location>
        <position position="56"/>
    </location>
</feature>
<evidence type="ECO:0000256" key="3">
    <source>
        <dbReference type="SAM" id="MobiDB-lite"/>
    </source>
</evidence>
<dbReference type="OrthoDB" id="9812260at2"/>
<dbReference type="SUPFAM" id="SSF52172">
    <property type="entry name" value="CheY-like"/>
    <property type="match status" value="1"/>
</dbReference>
<accession>A0A1G8UCA5</accession>
<dbReference type="InterPro" id="IPR050595">
    <property type="entry name" value="Bact_response_regulator"/>
</dbReference>
<evidence type="ECO:0000313" key="6">
    <source>
        <dbReference type="Proteomes" id="UP000199155"/>
    </source>
</evidence>
<dbReference type="PANTHER" id="PTHR44591:SF3">
    <property type="entry name" value="RESPONSE REGULATORY DOMAIN-CONTAINING PROTEIN"/>
    <property type="match status" value="1"/>
</dbReference>
<dbReference type="PROSITE" id="PS50110">
    <property type="entry name" value="RESPONSE_REGULATORY"/>
    <property type="match status" value="1"/>
</dbReference>